<keyword evidence="3" id="KW-1185">Reference proteome</keyword>
<dbReference type="Proteomes" id="UP000298663">
    <property type="component" value="Unassembled WGS sequence"/>
</dbReference>
<name>A0A4U5M3B4_STECR</name>
<dbReference type="EMBL" id="AZBU02000010">
    <property type="protein sequence ID" value="TKR62873.1"/>
    <property type="molecule type" value="Genomic_DNA"/>
</dbReference>
<evidence type="ECO:0000256" key="1">
    <source>
        <dbReference type="SAM" id="SignalP"/>
    </source>
</evidence>
<reference evidence="2 3" key="1">
    <citation type="journal article" date="2015" name="Genome Biol.">
        <title>Comparative genomics of Steinernema reveals deeply conserved gene regulatory networks.</title>
        <authorList>
            <person name="Dillman A.R."/>
            <person name="Macchietto M."/>
            <person name="Porter C.F."/>
            <person name="Rogers A."/>
            <person name="Williams B."/>
            <person name="Antoshechkin I."/>
            <person name="Lee M.M."/>
            <person name="Goodwin Z."/>
            <person name="Lu X."/>
            <person name="Lewis E.E."/>
            <person name="Goodrich-Blair H."/>
            <person name="Stock S.P."/>
            <person name="Adams B.J."/>
            <person name="Sternberg P.W."/>
            <person name="Mortazavi A."/>
        </authorList>
    </citation>
    <scope>NUCLEOTIDE SEQUENCE [LARGE SCALE GENOMIC DNA]</scope>
    <source>
        <strain evidence="2 3">ALL</strain>
    </source>
</reference>
<proteinExistence type="predicted"/>
<evidence type="ECO:0000313" key="3">
    <source>
        <dbReference type="Proteomes" id="UP000298663"/>
    </source>
</evidence>
<keyword evidence="1" id="KW-0732">Signal</keyword>
<sequence length="95" mass="11172">MKSSVIARVLLLLVIIESANATFGLDASAFSRHLNKVFGKLSDQRDRIRKHLREMDSVPRYNPNLEYSDVVDLKTEVRRADKQRFRNRPQVWQLF</sequence>
<comment type="caution">
    <text evidence="2">The sequence shown here is derived from an EMBL/GenBank/DDBJ whole genome shotgun (WGS) entry which is preliminary data.</text>
</comment>
<gene>
    <name evidence="2" type="ORF">L596_026777</name>
</gene>
<feature type="chain" id="PRO_5020685920" evidence="1">
    <location>
        <begin position="22"/>
        <end position="95"/>
    </location>
</feature>
<organism evidence="2 3">
    <name type="scientific">Steinernema carpocapsae</name>
    <name type="common">Entomopathogenic nematode</name>
    <dbReference type="NCBI Taxonomy" id="34508"/>
    <lineage>
        <taxon>Eukaryota</taxon>
        <taxon>Metazoa</taxon>
        <taxon>Ecdysozoa</taxon>
        <taxon>Nematoda</taxon>
        <taxon>Chromadorea</taxon>
        <taxon>Rhabditida</taxon>
        <taxon>Tylenchina</taxon>
        <taxon>Panagrolaimomorpha</taxon>
        <taxon>Strongyloidoidea</taxon>
        <taxon>Steinernematidae</taxon>
        <taxon>Steinernema</taxon>
    </lineage>
</organism>
<evidence type="ECO:0000313" key="2">
    <source>
        <dbReference type="EMBL" id="TKR62873.1"/>
    </source>
</evidence>
<dbReference type="AlphaFoldDB" id="A0A4U5M3B4"/>
<protein>
    <submittedName>
        <fullName evidence="2">Uncharacterized protein</fullName>
    </submittedName>
</protein>
<feature type="signal peptide" evidence="1">
    <location>
        <begin position="1"/>
        <end position="21"/>
    </location>
</feature>
<accession>A0A4U5M3B4</accession>
<reference evidence="2 3" key="2">
    <citation type="journal article" date="2019" name="G3 (Bethesda)">
        <title>Hybrid Assembly of the Genome of the Entomopathogenic Nematode Steinernema carpocapsae Identifies the X-Chromosome.</title>
        <authorList>
            <person name="Serra L."/>
            <person name="Macchietto M."/>
            <person name="Macias-Munoz A."/>
            <person name="McGill C.J."/>
            <person name="Rodriguez I.M."/>
            <person name="Rodriguez B."/>
            <person name="Murad R."/>
            <person name="Mortazavi A."/>
        </authorList>
    </citation>
    <scope>NUCLEOTIDE SEQUENCE [LARGE SCALE GENOMIC DNA]</scope>
    <source>
        <strain evidence="2 3">ALL</strain>
    </source>
</reference>